<evidence type="ECO:0000313" key="7">
    <source>
        <dbReference type="EMBL" id="NOU92936.1"/>
    </source>
</evidence>
<dbReference type="Gene3D" id="1.10.287.380">
    <property type="entry name" value="Valyl-tRNA synthetase, C-terminal domain"/>
    <property type="match status" value="1"/>
</dbReference>
<dbReference type="PROSITE" id="PS00211">
    <property type="entry name" value="ABC_TRANSPORTER_1"/>
    <property type="match status" value="2"/>
</dbReference>
<dbReference type="Proteomes" id="UP000641588">
    <property type="component" value="Unassembled WGS sequence"/>
</dbReference>
<organism evidence="7 8">
    <name type="scientific">Paenibacillus foliorum</name>
    <dbReference type="NCBI Taxonomy" id="2654974"/>
    <lineage>
        <taxon>Bacteria</taxon>
        <taxon>Bacillati</taxon>
        <taxon>Bacillota</taxon>
        <taxon>Bacilli</taxon>
        <taxon>Bacillales</taxon>
        <taxon>Paenibacillaceae</taxon>
        <taxon>Paenibacillus</taxon>
    </lineage>
</organism>
<dbReference type="InterPro" id="IPR051309">
    <property type="entry name" value="ABCF_ATPase"/>
</dbReference>
<feature type="coiled-coil region" evidence="4">
    <location>
        <begin position="581"/>
        <end position="608"/>
    </location>
</feature>
<keyword evidence="4" id="KW-0175">Coiled coil</keyword>
<feature type="domain" description="ABC transporter" evidence="6">
    <location>
        <begin position="330"/>
        <end position="544"/>
    </location>
</feature>
<dbReference type="AlphaFoldDB" id="A0A972GLE5"/>
<comment type="caution">
    <text evidence="7">The sequence shown here is derived from an EMBL/GenBank/DDBJ whole genome shotgun (WGS) entry which is preliminary data.</text>
</comment>
<dbReference type="Gene3D" id="3.40.50.300">
    <property type="entry name" value="P-loop containing nucleotide triphosphate hydrolases"/>
    <property type="match status" value="2"/>
</dbReference>
<dbReference type="CDD" id="cd03221">
    <property type="entry name" value="ABCF_EF-3"/>
    <property type="match status" value="2"/>
</dbReference>
<dbReference type="Pfam" id="PF12848">
    <property type="entry name" value="ABC_tran_Xtn"/>
    <property type="match status" value="1"/>
</dbReference>
<dbReference type="FunFam" id="3.40.50.300:FF:000309">
    <property type="entry name" value="ABC transporter ATP-binding protein"/>
    <property type="match status" value="1"/>
</dbReference>
<dbReference type="SMART" id="SM00382">
    <property type="entry name" value="AAA"/>
    <property type="match status" value="2"/>
</dbReference>
<evidence type="ECO:0000256" key="1">
    <source>
        <dbReference type="ARBA" id="ARBA00022737"/>
    </source>
</evidence>
<dbReference type="GO" id="GO:0016887">
    <property type="term" value="F:ATP hydrolysis activity"/>
    <property type="evidence" value="ECO:0007669"/>
    <property type="project" value="InterPro"/>
</dbReference>
<evidence type="ECO:0000256" key="3">
    <source>
        <dbReference type="ARBA" id="ARBA00022840"/>
    </source>
</evidence>
<proteinExistence type="predicted"/>
<dbReference type="SUPFAM" id="SSF52540">
    <property type="entry name" value="P-loop containing nucleoside triphosphate hydrolases"/>
    <property type="match status" value="2"/>
</dbReference>
<dbReference type="InterPro" id="IPR003439">
    <property type="entry name" value="ABC_transporter-like_ATP-bd"/>
</dbReference>
<reference evidence="7" key="1">
    <citation type="submission" date="2019-10" db="EMBL/GenBank/DDBJ databases">
        <title>Description of Paenibacillus glebae sp. nov.</title>
        <authorList>
            <person name="Carlier A."/>
            <person name="Qi S."/>
        </authorList>
    </citation>
    <scope>NUCLEOTIDE SEQUENCE</scope>
    <source>
        <strain evidence="7">LMG 31456</strain>
    </source>
</reference>
<evidence type="ECO:0000256" key="4">
    <source>
        <dbReference type="SAM" id="Coils"/>
    </source>
</evidence>
<dbReference type="Pfam" id="PF16326">
    <property type="entry name" value="ABC_tran_CTD"/>
    <property type="match status" value="1"/>
</dbReference>
<dbReference type="PROSITE" id="PS50893">
    <property type="entry name" value="ABC_TRANSPORTER_2"/>
    <property type="match status" value="2"/>
</dbReference>
<dbReference type="PANTHER" id="PTHR42855:SF2">
    <property type="entry name" value="DRUG RESISTANCE ABC TRANSPORTER,ATP-BINDING PROTEIN"/>
    <property type="match status" value="1"/>
</dbReference>
<keyword evidence="2" id="KW-0547">Nucleotide-binding</keyword>
<evidence type="ECO:0000313" key="8">
    <source>
        <dbReference type="Proteomes" id="UP000641588"/>
    </source>
</evidence>
<protein>
    <submittedName>
        <fullName evidence="7">ABC-F type ribosomal protection protein</fullName>
    </submittedName>
</protein>
<gene>
    <name evidence="7" type="primary">abc-f</name>
    <name evidence="7" type="ORF">GC093_06765</name>
</gene>
<dbReference type="InterPro" id="IPR037118">
    <property type="entry name" value="Val-tRNA_synth_C_sf"/>
</dbReference>
<dbReference type="InterPro" id="IPR017871">
    <property type="entry name" value="ABC_transporter-like_CS"/>
</dbReference>
<dbReference type="GO" id="GO:0005524">
    <property type="term" value="F:ATP binding"/>
    <property type="evidence" value="ECO:0007669"/>
    <property type="project" value="UniProtKB-KW"/>
</dbReference>
<keyword evidence="8" id="KW-1185">Reference proteome</keyword>
<keyword evidence="3" id="KW-0067">ATP-binding</keyword>
<dbReference type="InterPro" id="IPR032781">
    <property type="entry name" value="ABC_tran_Xtn"/>
</dbReference>
<accession>A0A972GLE5</accession>
<dbReference type="EMBL" id="WHOD01000027">
    <property type="protein sequence ID" value="NOU92936.1"/>
    <property type="molecule type" value="Genomic_DNA"/>
</dbReference>
<dbReference type="FunFam" id="3.40.50.300:FF:000011">
    <property type="entry name" value="Putative ABC transporter ATP-binding component"/>
    <property type="match status" value="1"/>
</dbReference>
<dbReference type="InterPro" id="IPR027417">
    <property type="entry name" value="P-loop_NTPase"/>
</dbReference>
<dbReference type="RefSeq" id="WP_171651138.1">
    <property type="nucleotide sequence ID" value="NZ_WHOD01000027.1"/>
</dbReference>
<feature type="compositionally biased region" description="Low complexity" evidence="5">
    <location>
        <begin position="557"/>
        <end position="568"/>
    </location>
</feature>
<dbReference type="PANTHER" id="PTHR42855">
    <property type="entry name" value="ABC TRANSPORTER ATP-BINDING SUBUNIT"/>
    <property type="match status" value="1"/>
</dbReference>
<dbReference type="Pfam" id="PF00005">
    <property type="entry name" value="ABC_tran"/>
    <property type="match status" value="2"/>
</dbReference>
<evidence type="ECO:0000259" key="6">
    <source>
        <dbReference type="PROSITE" id="PS50893"/>
    </source>
</evidence>
<feature type="region of interest" description="Disordered" evidence="5">
    <location>
        <begin position="557"/>
        <end position="578"/>
    </location>
</feature>
<name>A0A972GLE5_9BACL</name>
<keyword evidence="1" id="KW-0677">Repeat</keyword>
<feature type="domain" description="ABC transporter" evidence="6">
    <location>
        <begin position="3"/>
        <end position="263"/>
    </location>
</feature>
<sequence length="647" mass="73203">MLLQVSGITKSYGISTVLSNITLQIEPRERIGLVGVNGAGKSTLLQIIAGEMSYDSGDIFKAKETKIGYLKQNSGLISDRSIWEEMKSVFAHLEEAELELRKLEAMMSDPAVLADEKLTEDTMKRYAGRSEWFKEQGGYEAEARIRGILHGMGFGDFAPETLVNTLSGGQKTRLAMAKMLLQAPDLLLLDEPTNHLDIPTLTWLEGYLRSYSGSILVVSHDRYFLDALVGAIYEIERHASKRYTGNYSKFVDTKQAEYEIQMKQFEKQQGEIAKMEEFVQRNLVRASTTKRAQSRRKALEKMDRLDKPMGDLKRAHFAFEVEQATGKEVLQVNDVSISYDGRNPLLRDITFQLRRGDTAALIGPNGIGKSTLLKALIGEQKPQTGIIQWGSNVRIGYYDQEQSGLNGKNTIIEEVWNAFPHIEEARIRTVLGSFLFSGEDVFKKVSALSGGEKARVSLAKLMLEKANVLILDEPTNHLDLYSKEVLESALIDYEGTLLFISHDRYFLNKMAESMLELTRTAVTSYLGNYDDYVEKKQELAEIERQRLALEAAKGKNTTTAKTDAAATEKSFEAGKQAKRYERTRQRKLEQLEQDIARLETEITDLETELAKPEVYNDYVLVQQKNELIEVKKAELAECYEQWEQLAE</sequence>
<dbReference type="InterPro" id="IPR032524">
    <property type="entry name" value="ABC_tran_C"/>
</dbReference>
<evidence type="ECO:0000256" key="5">
    <source>
        <dbReference type="SAM" id="MobiDB-lite"/>
    </source>
</evidence>
<evidence type="ECO:0000256" key="2">
    <source>
        <dbReference type="ARBA" id="ARBA00022741"/>
    </source>
</evidence>
<dbReference type="GO" id="GO:0003677">
    <property type="term" value="F:DNA binding"/>
    <property type="evidence" value="ECO:0007669"/>
    <property type="project" value="InterPro"/>
</dbReference>
<dbReference type="InterPro" id="IPR003593">
    <property type="entry name" value="AAA+_ATPase"/>
</dbReference>